<dbReference type="Gramene" id="mRNA:HanXRQr2_Chr04g0192281">
    <property type="protein sequence ID" value="CDS:HanXRQr2_Chr04g0192281.1"/>
    <property type="gene ID" value="HanXRQr2_Chr04g0192281"/>
</dbReference>
<name>A0A251RV95_HELAN</name>
<proteinExistence type="predicted"/>
<reference evidence="2" key="2">
    <citation type="submission" date="2017-02" db="EMBL/GenBank/DDBJ databases">
        <title>Sunflower complete genome.</title>
        <authorList>
            <person name="Langlade N."/>
            <person name="Munos S."/>
        </authorList>
    </citation>
    <scope>NUCLEOTIDE SEQUENCE [LARGE SCALE GENOMIC DNA]</scope>
    <source>
        <tissue evidence="2">Leaves</tissue>
    </source>
</reference>
<evidence type="ECO:0000313" key="2">
    <source>
        <dbReference type="EMBL" id="OTF88207.1"/>
    </source>
</evidence>
<gene>
    <name evidence="2" type="ORF">HannXRQ_Chr17g0570541</name>
    <name evidence="1" type="ORF">HanXRQr2_Chr04g0192281</name>
</gene>
<protein>
    <submittedName>
        <fullName evidence="2">Uncharacterized protein</fullName>
    </submittedName>
</protein>
<accession>A0A251RV95</accession>
<dbReference type="Proteomes" id="UP000215914">
    <property type="component" value="Chromosome 17"/>
</dbReference>
<sequence length="68" mass="7665">MTRLYNASKKINPYSFHSTPPLPTPLSQTLLAKIQHLHHKSVFFVAIPTLPSQINFFIAISGNAQDFQ</sequence>
<reference evidence="1 3" key="1">
    <citation type="journal article" date="2017" name="Nature">
        <title>The sunflower genome provides insights into oil metabolism, flowering and Asterid evolution.</title>
        <authorList>
            <person name="Badouin H."/>
            <person name="Gouzy J."/>
            <person name="Grassa C.J."/>
            <person name="Murat F."/>
            <person name="Staton S.E."/>
            <person name="Cottret L."/>
            <person name="Lelandais-Briere C."/>
            <person name="Owens G.L."/>
            <person name="Carrere S."/>
            <person name="Mayjonade B."/>
            <person name="Legrand L."/>
            <person name="Gill N."/>
            <person name="Kane N.C."/>
            <person name="Bowers J.E."/>
            <person name="Hubner S."/>
            <person name="Bellec A."/>
            <person name="Berard A."/>
            <person name="Berges H."/>
            <person name="Blanchet N."/>
            <person name="Boniface M.C."/>
            <person name="Brunel D."/>
            <person name="Catrice O."/>
            <person name="Chaidir N."/>
            <person name="Claudel C."/>
            <person name="Donnadieu C."/>
            <person name="Faraut T."/>
            <person name="Fievet G."/>
            <person name="Helmstetter N."/>
            <person name="King M."/>
            <person name="Knapp S.J."/>
            <person name="Lai Z."/>
            <person name="Le Paslier M.C."/>
            <person name="Lippi Y."/>
            <person name="Lorenzon L."/>
            <person name="Mandel J.R."/>
            <person name="Marage G."/>
            <person name="Marchand G."/>
            <person name="Marquand E."/>
            <person name="Bret-Mestries E."/>
            <person name="Morien E."/>
            <person name="Nambeesan S."/>
            <person name="Nguyen T."/>
            <person name="Pegot-Espagnet P."/>
            <person name="Pouilly N."/>
            <person name="Raftis F."/>
            <person name="Sallet E."/>
            <person name="Schiex T."/>
            <person name="Thomas J."/>
            <person name="Vandecasteele C."/>
            <person name="Vares D."/>
            <person name="Vear F."/>
            <person name="Vautrin S."/>
            <person name="Crespi M."/>
            <person name="Mangin B."/>
            <person name="Burke J.M."/>
            <person name="Salse J."/>
            <person name="Munos S."/>
            <person name="Vincourt P."/>
            <person name="Rieseberg L.H."/>
            <person name="Langlade N.B."/>
        </authorList>
    </citation>
    <scope>NUCLEOTIDE SEQUENCE [LARGE SCALE GENOMIC DNA]</scope>
    <source>
        <strain evidence="3">cv. SF193</strain>
        <tissue evidence="1">Leaves</tissue>
    </source>
</reference>
<dbReference type="EMBL" id="CM007906">
    <property type="protein sequence ID" value="OTF88207.1"/>
    <property type="molecule type" value="Genomic_DNA"/>
</dbReference>
<evidence type="ECO:0000313" key="3">
    <source>
        <dbReference type="Proteomes" id="UP000215914"/>
    </source>
</evidence>
<keyword evidence="3" id="KW-1185">Reference proteome</keyword>
<dbReference type="EMBL" id="MNCJ02000319">
    <property type="protein sequence ID" value="KAF5812413.1"/>
    <property type="molecule type" value="Genomic_DNA"/>
</dbReference>
<dbReference type="AlphaFoldDB" id="A0A251RV95"/>
<organism evidence="2 3">
    <name type="scientific">Helianthus annuus</name>
    <name type="common">Common sunflower</name>
    <dbReference type="NCBI Taxonomy" id="4232"/>
    <lineage>
        <taxon>Eukaryota</taxon>
        <taxon>Viridiplantae</taxon>
        <taxon>Streptophyta</taxon>
        <taxon>Embryophyta</taxon>
        <taxon>Tracheophyta</taxon>
        <taxon>Spermatophyta</taxon>
        <taxon>Magnoliopsida</taxon>
        <taxon>eudicotyledons</taxon>
        <taxon>Gunneridae</taxon>
        <taxon>Pentapetalae</taxon>
        <taxon>asterids</taxon>
        <taxon>campanulids</taxon>
        <taxon>Asterales</taxon>
        <taxon>Asteraceae</taxon>
        <taxon>Asteroideae</taxon>
        <taxon>Heliantheae alliance</taxon>
        <taxon>Heliantheae</taxon>
        <taxon>Helianthus</taxon>
    </lineage>
</organism>
<dbReference type="InParanoid" id="A0A251RV95"/>
<reference evidence="1" key="3">
    <citation type="submission" date="2020-06" db="EMBL/GenBank/DDBJ databases">
        <title>Helianthus annuus Genome sequencing and assembly Release 2.</title>
        <authorList>
            <person name="Gouzy J."/>
            <person name="Langlade N."/>
            <person name="Munos S."/>
        </authorList>
    </citation>
    <scope>NUCLEOTIDE SEQUENCE</scope>
    <source>
        <tissue evidence="1">Leaves</tissue>
    </source>
</reference>
<evidence type="ECO:0000313" key="1">
    <source>
        <dbReference type="EMBL" id="KAF5812413.1"/>
    </source>
</evidence>